<dbReference type="PANTHER" id="PTHR24329:SF543">
    <property type="entry name" value="FI01017P-RELATED"/>
    <property type="match status" value="1"/>
</dbReference>
<keyword evidence="2 5" id="KW-0238">DNA-binding</keyword>
<dbReference type="CDD" id="cd00086">
    <property type="entry name" value="homeodomain"/>
    <property type="match status" value="1"/>
</dbReference>
<name>A0A8J5N294_HOMAM</name>
<proteinExistence type="predicted"/>
<dbReference type="GO" id="GO:0005634">
    <property type="term" value="C:nucleus"/>
    <property type="evidence" value="ECO:0007669"/>
    <property type="project" value="UniProtKB-SubCell"/>
</dbReference>
<evidence type="ECO:0000313" key="10">
    <source>
        <dbReference type="Proteomes" id="UP000747542"/>
    </source>
</evidence>
<comment type="caution">
    <text evidence="9">The sequence shown here is derived from an EMBL/GenBank/DDBJ whole genome shotgun (WGS) entry which is preliminary data.</text>
</comment>
<comment type="subcellular location">
    <subcellularLocation>
        <location evidence="1 5 6">Nucleus</location>
    </subcellularLocation>
</comment>
<evidence type="ECO:0000256" key="1">
    <source>
        <dbReference type="ARBA" id="ARBA00004123"/>
    </source>
</evidence>
<dbReference type="Gene3D" id="1.10.10.60">
    <property type="entry name" value="Homeodomain-like"/>
    <property type="match status" value="1"/>
</dbReference>
<dbReference type="SUPFAM" id="SSF46689">
    <property type="entry name" value="Homeodomain-like"/>
    <property type="match status" value="1"/>
</dbReference>
<feature type="DNA-binding region" description="Homeobox" evidence="5">
    <location>
        <begin position="33"/>
        <end position="92"/>
    </location>
</feature>
<feature type="domain" description="Homeobox" evidence="8">
    <location>
        <begin position="31"/>
        <end position="91"/>
    </location>
</feature>
<dbReference type="InterPro" id="IPR001356">
    <property type="entry name" value="HD"/>
</dbReference>
<feature type="region of interest" description="Disordered" evidence="7">
    <location>
        <begin position="1"/>
        <end position="38"/>
    </location>
</feature>
<evidence type="ECO:0000256" key="5">
    <source>
        <dbReference type="PROSITE-ProRule" id="PRU00108"/>
    </source>
</evidence>
<evidence type="ECO:0000256" key="4">
    <source>
        <dbReference type="ARBA" id="ARBA00023242"/>
    </source>
</evidence>
<sequence>MDTSKHASSGSGSDLDDGSEDEDDPQMMLKRKQRRSRTTFTAHQLDELEKAFERTQYPDIYTREELAQRTKLTEARIQVWFSNRRARLRKQMASGSMSNFNAMGLPMSYHSAPSSYMFQGFTDPGSTFSPQAQDTSGLYQGGSGALHQGSLASEARAANMSAAAAAAAASSYPSMSAALSSCTNSAFISSQTHGGMCASQGTGGAATGVASPLTSAAPASWASNQLRGAMGGAGGTPPTAAATLTPSSFTHGLAHHARTPTQHFPTPVYSWY</sequence>
<dbReference type="InterPro" id="IPR050649">
    <property type="entry name" value="Paired_Homeobox_TFs"/>
</dbReference>
<keyword evidence="3 5" id="KW-0371">Homeobox</keyword>
<dbReference type="Proteomes" id="UP000747542">
    <property type="component" value="Unassembled WGS sequence"/>
</dbReference>
<dbReference type="InterPro" id="IPR017970">
    <property type="entry name" value="Homeobox_CS"/>
</dbReference>
<keyword evidence="10" id="KW-1185">Reference proteome</keyword>
<dbReference type="SMART" id="SM00389">
    <property type="entry name" value="HOX"/>
    <property type="match status" value="1"/>
</dbReference>
<protein>
    <submittedName>
        <fullName evidence="9">Paired box protein Pax-7-like</fullName>
    </submittedName>
</protein>
<evidence type="ECO:0000256" key="3">
    <source>
        <dbReference type="ARBA" id="ARBA00023155"/>
    </source>
</evidence>
<evidence type="ECO:0000313" key="9">
    <source>
        <dbReference type="EMBL" id="KAG7171834.1"/>
    </source>
</evidence>
<dbReference type="InterPro" id="IPR009057">
    <property type="entry name" value="Homeodomain-like_sf"/>
</dbReference>
<gene>
    <name evidence="9" type="primary">Pax7-L</name>
    <name evidence="9" type="ORF">Hamer_G000755</name>
</gene>
<dbReference type="GO" id="GO:0000977">
    <property type="term" value="F:RNA polymerase II transcription regulatory region sequence-specific DNA binding"/>
    <property type="evidence" value="ECO:0007669"/>
    <property type="project" value="TreeGrafter"/>
</dbReference>
<dbReference type="AlphaFoldDB" id="A0A8J5N294"/>
<evidence type="ECO:0000256" key="6">
    <source>
        <dbReference type="RuleBase" id="RU000682"/>
    </source>
</evidence>
<dbReference type="PROSITE" id="PS50071">
    <property type="entry name" value="HOMEOBOX_2"/>
    <property type="match status" value="1"/>
</dbReference>
<evidence type="ECO:0000259" key="8">
    <source>
        <dbReference type="PROSITE" id="PS50071"/>
    </source>
</evidence>
<dbReference type="PANTHER" id="PTHR24329">
    <property type="entry name" value="HOMEOBOX PROTEIN ARISTALESS"/>
    <property type="match status" value="1"/>
</dbReference>
<keyword evidence="4 5" id="KW-0539">Nucleus</keyword>
<accession>A0A8J5N294</accession>
<reference evidence="9" key="1">
    <citation type="journal article" date="2021" name="Sci. Adv.">
        <title>The American lobster genome reveals insights on longevity, neural, and immune adaptations.</title>
        <authorList>
            <person name="Polinski J.M."/>
            <person name="Zimin A.V."/>
            <person name="Clark K.F."/>
            <person name="Kohn A.B."/>
            <person name="Sadowski N."/>
            <person name="Timp W."/>
            <person name="Ptitsyn A."/>
            <person name="Khanna P."/>
            <person name="Romanova D.Y."/>
            <person name="Williams P."/>
            <person name="Greenwood S.J."/>
            <person name="Moroz L.L."/>
            <person name="Walt D.R."/>
            <person name="Bodnar A.G."/>
        </authorList>
    </citation>
    <scope>NUCLEOTIDE SEQUENCE</scope>
    <source>
        <strain evidence="9">GMGI-L3</strain>
    </source>
</reference>
<organism evidence="9 10">
    <name type="scientific">Homarus americanus</name>
    <name type="common">American lobster</name>
    <dbReference type="NCBI Taxonomy" id="6706"/>
    <lineage>
        <taxon>Eukaryota</taxon>
        <taxon>Metazoa</taxon>
        <taxon>Ecdysozoa</taxon>
        <taxon>Arthropoda</taxon>
        <taxon>Crustacea</taxon>
        <taxon>Multicrustacea</taxon>
        <taxon>Malacostraca</taxon>
        <taxon>Eumalacostraca</taxon>
        <taxon>Eucarida</taxon>
        <taxon>Decapoda</taxon>
        <taxon>Pleocyemata</taxon>
        <taxon>Astacidea</taxon>
        <taxon>Nephropoidea</taxon>
        <taxon>Nephropidae</taxon>
        <taxon>Homarus</taxon>
    </lineage>
</organism>
<dbReference type="EMBL" id="JAHLQT010011632">
    <property type="protein sequence ID" value="KAG7171834.1"/>
    <property type="molecule type" value="Genomic_DNA"/>
</dbReference>
<dbReference type="Pfam" id="PF00046">
    <property type="entry name" value="Homeodomain"/>
    <property type="match status" value="1"/>
</dbReference>
<dbReference type="PROSITE" id="PS00027">
    <property type="entry name" value="HOMEOBOX_1"/>
    <property type="match status" value="1"/>
</dbReference>
<feature type="compositionally biased region" description="Acidic residues" evidence="7">
    <location>
        <begin position="14"/>
        <end position="25"/>
    </location>
</feature>
<evidence type="ECO:0000256" key="7">
    <source>
        <dbReference type="SAM" id="MobiDB-lite"/>
    </source>
</evidence>
<dbReference type="GO" id="GO:0000981">
    <property type="term" value="F:DNA-binding transcription factor activity, RNA polymerase II-specific"/>
    <property type="evidence" value="ECO:0007669"/>
    <property type="project" value="InterPro"/>
</dbReference>
<dbReference type="FunFam" id="1.10.10.60:FF:000035">
    <property type="entry name" value="paired box protein Pax-3 isoform X2"/>
    <property type="match status" value="1"/>
</dbReference>
<evidence type="ECO:0000256" key="2">
    <source>
        <dbReference type="ARBA" id="ARBA00023125"/>
    </source>
</evidence>